<dbReference type="Proteomes" id="UP001597493">
    <property type="component" value="Unassembled WGS sequence"/>
</dbReference>
<protein>
    <recommendedName>
        <fullName evidence="2">histidine kinase</fullName>
        <ecNumber evidence="2">2.7.13.3</ecNumber>
    </recommendedName>
</protein>
<sequence>MPNARVGTVISVSFFIYPAAAVFNHDYGERAKWIYRSLSNGGKIKLGIFNHRGGAGMKGFGRLSLIFWLLFALATVWRPSFAVAADGQEETVITEWQMSWAEERPDLSTKADRLSSLQHQRWFPVHAGEKHPVPEHVRAAWIKIKLPAIESNRTGLYIKEIIGQNLYAYIDGEEIYSSERDYVQTRRKLLLSLTAEDSNKELFVFLSYPNKSFLVKNIIFDEYRVLQKKYLTPILTDIILGSSLILISLLMLFCLLFIGRSFHKAWSSLAILILTTGLIIIGDGTIPYLDRDSFGQLWTNIFDQSTNILPISLFIFLEAFIGRGPKSIISKFIKIASIVGVLNVIAFIFDIITKSKYFGYMYHLMTFLYLLLLLASVIVIAAVLLVRSIQKNNYAIIISGGLLAFLVICSTELFWFYLQGQDHRFYFWKWGALVLISCFIYVLGKMIYDNFRKASEYAQQLEIFNIELQKSGKMEVISQLAASVAHEVRNPLQVTRGFLQLIGSKNIQLNEKNYMALAINELDRATEIINDFLSFAKPQKEEMTNLNLNEEFQHIIDILTPMARQNNGSFKVHFNGKLWIRGVSSKFKQAIINIIKNSIEALPNQGKIEVFGYIYLEEVYIVIKDNGEGMTEDELRQLGKPYFSKKDSGTGLGLMVSFNIIKSMDGDVEYNSVKGKGTQVTLKFPMLKI</sequence>
<keyword evidence="4" id="KW-0808">Transferase</keyword>
<dbReference type="InterPro" id="IPR003661">
    <property type="entry name" value="HisK_dim/P_dom"/>
</dbReference>
<dbReference type="InterPro" id="IPR036890">
    <property type="entry name" value="HATPase_C_sf"/>
</dbReference>
<dbReference type="Gene3D" id="1.10.287.130">
    <property type="match status" value="1"/>
</dbReference>
<evidence type="ECO:0000256" key="7">
    <source>
        <dbReference type="ARBA" id="ARBA00022840"/>
    </source>
</evidence>
<evidence type="ECO:0000256" key="5">
    <source>
        <dbReference type="ARBA" id="ARBA00022741"/>
    </source>
</evidence>
<keyword evidence="3" id="KW-0597">Phosphoprotein</keyword>
<feature type="domain" description="Histidine kinase" evidence="10">
    <location>
        <begin position="483"/>
        <end position="688"/>
    </location>
</feature>
<dbReference type="CDD" id="cd00082">
    <property type="entry name" value="HisKA"/>
    <property type="match status" value="1"/>
</dbReference>
<dbReference type="SMART" id="SM00387">
    <property type="entry name" value="HATPase_c"/>
    <property type="match status" value="1"/>
</dbReference>
<feature type="transmembrane region" description="Helical" evidence="9">
    <location>
        <begin position="238"/>
        <end position="258"/>
    </location>
</feature>
<dbReference type="GO" id="GO:0005524">
    <property type="term" value="F:ATP binding"/>
    <property type="evidence" value="ECO:0007669"/>
    <property type="project" value="UniProtKB-KW"/>
</dbReference>
<dbReference type="InterPro" id="IPR004358">
    <property type="entry name" value="Sig_transdc_His_kin-like_C"/>
</dbReference>
<evidence type="ECO:0000313" key="11">
    <source>
        <dbReference type="EMBL" id="MFD2660550.1"/>
    </source>
</evidence>
<feature type="transmembrane region" description="Helical" evidence="9">
    <location>
        <begin position="301"/>
        <end position="320"/>
    </location>
</feature>
<dbReference type="Pfam" id="PF02518">
    <property type="entry name" value="HATPase_c"/>
    <property type="match status" value="1"/>
</dbReference>
<evidence type="ECO:0000256" key="6">
    <source>
        <dbReference type="ARBA" id="ARBA00022777"/>
    </source>
</evidence>
<name>A0ABW5QWQ1_9BACL</name>
<keyword evidence="8" id="KW-0902">Two-component regulatory system</keyword>
<dbReference type="EMBL" id="JBHUMY010000008">
    <property type="protein sequence ID" value="MFD2660550.1"/>
    <property type="molecule type" value="Genomic_DNA"/>
</dbReference>
<dbReference type="InterPro" id="IPR003594">
    <property type="entry name" value="HATPase_dom"/>
</dbReference>
<dbReference type="InterPro" id="IPR005467">
    <property type="entry name" value="His_kinase_dom"/>
</dbReference>
<evidence type="ECO:0000256" key="1">
    <source>
        <dbReference type="ARBA" id="ARBA00000085"/>
    </source>
</evidence>
<dbReference type="Gene3D" id="3.30.565.10">
    <property type="entry name" value="Histidine kinase-like ATPase, C-terminal domain"/>
    <property type="match status" value="1"/>
</dbReference>
<feature type="transmembrane region" description="Helical" evidence="9">
    <location>
        <begin position="430"/>
        <end position="448"/>
    </location>
</feature>
<organism evidence="11 12">
    <name type="scientific">Paenibacillus thailandensis</name>
    <dbReference type="NCBI Taxonomy" id="393250"/>
    <lineage>
        <taxon>Bacteria</taxon>
        <taxon>Bacillati</taxon>
        <taxon>Bacillota</taxon>
        <taxon>Bacilli</taxon>
        <taxon>Bacillales</taxon>
        <taxon>Paenibacillaceae</taxon>
        <taxon>Paenibacillus</taxon>
    </lineage>
</organism>
<gene>
    <name evidence="11" type="ORF">ACFSW5_09780</name>
</gene>
<dbReference type="Pfam" id="PF00512">
    <property type="entry name" value="HisKA"/>
    <property type="match status" value="1"/>
</dbReference>
<feature type="transmembrane region" description="Helical" evidence="9">
    <location>
        <begin position="364"/>
        <end position="386"/>
    </location>
</feature>
<dbReference type="PRINTS" id="PR00344">
    <property type="entry name" value="BCTRLSENSOR"/>
</dbReference>
<evidence type="ECO:0000256" key="8">
    <source>
        <dbReference type="ARBA" id="ARBA00023012"/>
    </source>
</evidence>
<dbReference type="EC" id="2.7.13.3" evidence="2"/>
<evidence type="ECO:0000313" key="12">
    <source>
        <dbReference type="Proteomes" id="UP001597493"/>
    </source>
</evidence>
<feature type="transmembrane region" description="Helical" evidence="9">
    <location>
        <begin position="59"/>
        <end position="77"/>
    </location>
</feature>
<dbReference type="RefSeq" id="WP_379272065.1">
    <property type="nucleotide sequence ID" value="NZ_JBHUGT010000028.1"/>
</dbReference>
<dbReference type="PANTHER" id="PTHR43065">
    <property type="entry name" value="SENSOR HISTIDINE KINASE"/>
    <property type="match status" value="1"/>
</dbReference>
<feature type="transmembrane region" description="Helical" evidence="9">
    <location>
        <begin position="6"/>
        <end position="23"/>
    </location>
</feature>
<feature type="transmembrane region" description="Helical" evidence="9">
    <location>
        <begin position="270"/>
        <end position="289"/>
    </location>
</feature>
<keyword evidence="5" id="KW-0547">Nucleotide-binding</keyword>
<evidence type="ECO:0000256" key="9">
    <source>
        <dbReference type="SAM" id="Phobius"/>
    </source>
</evidence>
<evidence type="ECO:0000256" key="3">
    <source>
        <dbReference type="ARBA" id="ARBA00022553"/>
    </source>
</evidence>
<dbReference type="SMART" id="SM00388">
    <property type="entry name" value="HisKA"/>
    <property type="match status" value="1"/>
</dbReference>
<proteinExistence type="predicted"/>
<keyword evidence="9" id="KW-1133">Transmembrane helix</keyword>
<evidence type="ECO:0000256" key="2">
    <source>
        <dbReference type="ARBA" id="ARBA00012438"/>
    </source>
</evidence>
<dbReference type="SUPFAM" id="SSF55874">
    <property type="entry name" value="ATPase domain of HSP90 chaperone/DNA topoisomerase II/histidine kinase"/>
    <property type="match status" value="1"/>
</dbReference>
<evidence type="ECO:0000259" key="10">
    <source>
        <dbReference type="PROSITE" id="PS50109"/>
    </source>
</evidence>
<keyword evidence="9" id="KW-0812">Transmembrane</keyword>
<dbReference type="InterPro" id="IPR036097">
    <property type="entry name" value="HisK_dim/P_sf"/>
</dbReference>
<dbReference type="PANTHER" id="PTHR43065:SF53">
    <property type="entry name" value="SPORULATION KINASE B"/>
    <property type="match status" value="1"/>
</dbReference>
<keyword evidence="7 11" id="KW-0067">ATP-binding</keyword>
<comment type="catalytic activity">
    <reaction evidence="1">
        <text>ATP + protein L-histidine = ADP + protein N-phospho-L-histidine.</text>
        <dbReference type="EC" id="2.7.13.3"/>
    </reaction>
</comment>
<accession>A0ABW5QWQ1</accession>
<feature type="transmembrane region" description="Helical" evidence="9">
    <location>
        <begin position="393"/>
        <end position="418"/>
    </location>
</feature>
<keyword evidence="12" id="KW-1185">Reference proteome</keyword>
<keyword evidence="9" id="KW-0472">Membrane</keyword>
<dbReference type="PROSITE" id="PS50109">
    <property type="entry name" value="HIS_KIN"/>
    <property type="match status" value="1"/>
</dbReference>
<feature type="transmembrane region" description="Helical" evidence="9">
    <location>
        <begin position="332"/>
        <end position="352"/>
    </location>
</feature>
<reference evidence="12" key="1">
    <citation type="journal article" date="2019" name="Int. J. Syst. Evol. Microbiol.">
        <title>The Global Catalogue of Microorganisms (GCM) 10K type strain sequencing project: providing services to taxonomists for standard genome sequencing and annotation.</title>
        <authorList>
            <consortium name="The Broad Institute Genomics Platform"/>
            <consortium name="The Broad Institute Genome Sequencing Center for Infectious Disease"/>
            <person name="Wu L."/>
            <person name="Ma J."/>
        </authorList>
    </citation>
    <scope>NUCLEOTIDE SEQUENCE [LARGE SCALE GENOMIC DNA]</scope>
    <source>
        <strain evidence="12">TISTR 1827</strain>
    </source>
</reference>
<evidence type="ECO:0000256" key="4">
    <source>
        <dbReference type="ARBA" id="ARBA00022679"/>
    </source>
</evidence>
<dbReference type="SUPFAM" id="SSF47384">
    <property type="entry name" value="Homodimeric domain of signal transducing histidine kinase"/>
    <property type="match status" value="1"/>
</dbReference>
<comment type="caution">
    <text evidence="11">The sequence shown here is derived from an EMBL/GenBank/DDBJ whole genome shotgun (WGS) entry which is preliminary data.</text>
</comment>
<keyword evidence="6" id="KW-0418">Kinase</keyword>